<proteinExistence type="predicted"/>
<organism evidence="1 2">
    <name type="scientific">Trifolium pratense</name>
    <name type="common">Red clover</name>
    <dbReference type="NCBI Taxonomy" id="57577"/>
    <lineage>
        <taxon>Eukaryota</taxon>
        <taxon>Viridiplantae</taxon>
        <taxon>Streptophyta</taxon>
        <taxon>Embryophyta</taxon>
        <taxon>Tracheophyta</taxon>
        <taxon>Spermatophyta</taxon>
        <taxon>Magnoliopsida</taxon>
        <taxon>eudicotyledons</taxon>
        <taxon>Gunneridae</taxon>
        <taxon>Pentapetalae</taxon>
        <taxon>rosids</taxon>
        <taxon>fabids</taxon>
        <taxon>Fabales</taxon>
        <taxon>Fabaceae</taxon>
        <taxon>Papilionoideae</taxon>
        <taxon>50 kb inversion clade</taxon>
        <taxon>NPAAA clade</taxon>
        <taxon>Hologalegina</taxon>
        <taxon>IRL clade</taxon>
        <taxon>Trifolieae</taxon>
        <taxon>Trifolium</taxon>
    </lineage>
</organism>
<gene>
    <name evidence="1" type="ORF">MILVUS5_LOCUS28654</name>
</gene>
<name>A0ACB0L3L6_TRIPR</name>
<reference evidence="1" key="1">
    <citation type="submission" date="2023-10" db="EMBL/GenBank/DDBJ databases">
        <authorList>
            <person name="Rodriguez Cubillos JULIANA M."/>
            <person name="De Vega J."/>
        </authorList>
    </citation>
    <scope>NUCLEOTIDE SEQUENCE</scope>
</reference>
<keyword evidence="2" id="KW-1185">Reference proteome</keyword>
<accession>A0ACB0L3L6</accession>
<comment type="caution">
    <text evidence="1">The sequence shown here is derived from an EMBL/GenBank/DDBJ whole genome shotgun (WGS) entry which is preliminary data.</text>
</comment>
<dbReference type="EMBL" id="CASHSV030000409">
    <property type="protein sequence ID" value="CAJ2663177.1"/>
    <property type="molecule type" value="Genomic_DNA"/>
</dbReference>
<protein>
    <submittedName>
        <fullName evidence="1">Uncharacterized protein</fullName>
    </submittedName>
</protein>
<evidence type="ECO:0000313" key="1">
    <source>
        <dbReference type="EMBL" id="CAJ2663177.1"/>
    </source>
</evidence>
<dbReference type="Proteomes" id="UP001177021">
    <property type="component" value="Unassembled WGS sequence"/>
</dbReference>
<sequence length="929" mass="104794">MQECMLAVKKKPWYLDSGCSRHMTGDRHSFLSLEEKEGGTVTFGNNEKASIKGKGIIGKINSAKLENVHYVEGLEHNLISISQLCDNGLEVIFKTHTCEIKQISSGKTLFNGSRKKNVYVIYLDELPVESCFVSLEKDKWIWHKRAGHVNMRTIAKLSQLDLVRGLPKISFDKDKLCESCTKGKQTKSSFKPKDFISTKRPLELLHIDLFGPVKTTSLGGKNYGFVIVDDYSRYTWVLFLKSKDESFESFKIFCKKVQNERGSNIISIRSDHGGEFENSHFESFFDENGISHNFSCPRTPQQNGVVERKNRTLQEMARTMIDESNVEKYFWAEAVNTACYILNRMSIRKVLNKTPYELWKDKKPNVSYFHIFGCYCYILNIKDNLGKFDSKSDKGIFLGYSLTSKAYRVYNLTSKSLEESMHVKFDEYDDISCVREIDDEDEQSSSKEQRPANKNKMESCSSSSQKSGTKSSSSTSSKSLSTRENEIEVQSNPSNTPQTNQPSIETQSPPPTTIQISEVLIGTIPITCKTVMEPIQCSQTAAEIKTTTPKIKTNPITKKTSTSTKTKKSKSLDASKVRKSSRLASGAGRRPAIDKTVYSLSDDDSENTHSGSPKAKSVPEIKTYSKRPSSSKQHSKPSKSESSEEDIMIRKLKKPAPLIHEDLSFEGEEGKNSSTTFSLKNIGRMKFIGDIEDHTIPDPSQKRKREDFEKDSNLNLLAEAVTTQQGDHPEIILPVSAPTEQTKETVSEKTTSAQFNPFVSLEFDNLRNDFGNPQNPHTSVLDNDFSTINNPVNTSIFSPLLTSPQTSFDTTDFLKNFISTPSDFSKIHQPIYTDAGPSLPSFPQNFASMQSFCTSYPSTDSAAFQNSANIPPLNSRPIKKSKVEKDMAKLFQTIKINNTLMNYTIHEHQLFRTWLIEEFCPAMQFLFQI</sequence>
<evidence type="ECO:0000313" key="2">
    <source>
        <dbReference type="Proteomes" id="UP001177021"/>
    </source>
</evidence>